<dbReference type="KEGG" id="mis:MICPUN_97921"/>
<gene>
    <name evidence="5" type="ORF">MICPUN_97921</name>
</gene>
<dbReference type="InterPro" id="IPR051600">
    <property type="entry name" value="Beta-PGM-like"/>
</dbReference>
<keyword evidence="4" id="KW-0119">Carbohydrate metabolism</keyword>
<reference evidence="5 6" key="1">
    <citation type="journal article" date="2009" name="Science">
        <title>Green evolution and dynamic adaptations revealed by genomes of the marine picoeukaryotes Micromonas.</title>
        <authorList>
            <person name="Worden A.Z."/>
            <person name="Lee J.H."/>
            <person name="Mock T."/>
            <person name="Rouze P."/>
            <person name="Simmons M.P."/>
            <person name="Aerts A.L."/>
            <person name="Allen A.E."/>
            <person name="Cuvelier M.L."/>
            <person name="Derelle E."/>
            <person name="Everett M.V."/>
            <person name="Foulon E."/>
            <person name="Grimwood J."/>
            <person name="Gundlach H."/>
            <person name="Henrissat B."/>
            <person name="Napoli C."/>
            <person name="McDonald S.M."/>
            <person name="Parker M.S."/>
            <person name="Rombauts S."/>
            <person name="Salamov A."/>
            <person name="Von Dassow P."/>
            <person name="Badger J.H."/>
            <person name="Coutinho P.M."/>
            <person name="Demir E."/>
            <person name="Dubchak I."/>
            <person name="Gentemann C."/>
            <person name="Eikrem W."/>
            <person name="Gready J.E."/>
            <person name="John U."/>
            <person name="Lanier W."/>
            <person name="Lindquist E.A."/>
            <person name="Lucas S."/>
            <person name="Mayer K.F."/>
            <person name="Moreau H."/>
            <person name="Not F."/>
            <person name="Otillar R."/>
            <person name="Panaud O."/>
            <person name="Pangilinan J."/>
            <person name="Paulsen I."/>
            <person name="Piegu B."/>
            <person name="Poliakov A."/>
            <person name="Robbens S."/>
            <person name="Schmutz J."/>
            <person name="Toulza E."/>
            <person name="Wyss T."/>
            <person name="Zelensky A."/>
            <person name="Zhou K."/>
            <person name="Armbrust E.V."/>
            <person name="Bhattacharya D."/>
            <person name="Goodenough U.W."/>
            <person name="Van de Peer Y."/>
            <person name="Grigoriev I.V."/>
        </authorList>
    </citation>
    <scope>NUCLEOTIDE SEQUENCE [LARGE SCALE GENOMIC DNA]</scope>
    <source>
        <strain evidence="6">RCC299 / NOUM17</strain>
    </source>
</reference>
<evidence type="ECO:0000313" key="6">
    <source>
        <dbReference type="Proteomes" id="UP000002009"/>
    </source>
</evidence>
<dbReference type="STRING" id="296587.C1FHX1"/>
<organism evidence="5 6">
    <name type="scientific">Micromonas commoda (strain RCC299 / NOUM17 / CCMP2709)</name>
    <name type="common">Picoplanktonic green alga</name>
    <dbReference type="NCBI Taxonomy" id="296587"/>
    <lineage>
        <taxon>Eukaryota</taxon>
        <taxon>Viridiplantae</taxon>
        <taxon>Chlorophyta</taxon>
        <taxon>Mamiellophyceae</taxon>
        <taxon>Mamiellales</taxon>
        <taxon>Mamiellaceae</taxon>
        <taxon>Micromonas</taxon>
    </lineage>
</organism>
<accession>C1FHX1</accession>
<dbReference type="Gene3D" id="1.10.150.240">
    <property type="entry name" value="Putative phosphatase, domain 2"/>
    <property type="match status" value="1"/>
</dbReference>
<dbReference type="NCBIfam" id="TIGR01509">
    <property type="entry name" value="HAD-SF-IA-v3"/>
    <property type="match status" value="1"/>
</dbReference>
<keyword evidence="2" id="KW-0479">Metal-binding</keyword>
<dbReference type="FunCoup" id="C1FHX1">
    <property type="interactions" value="162"/>
</dbReference>
<evidence type="ECO:0000313" key="5">
    <source>
        <dbReference type="EMBL" id="ACO69622.1"/>
    </source>
</evidence>
<dbReference type="eggNOG" id="KOG2914">
    <property type="taxonomic scope" value="Eukaryota"/>
</dbReference>
<evidence type="ECO:0000256" key="3">
    <source>
        <dbReference type="ARBA" id="ARBA00022842"/>
    </source>
</evidence>
<evidence type="ECO:0000256" key="4">
    <source>
        <dbReference type="ARBA" id="ARBA00023277"/>
    </source>
</evidence>
<dbReference type="Pfam" id="PF00702">
    <property type="entry name" value="Hydrolase"/>
    <property type="match status" value="1"/>
</dbReference>
<dbReference type="InterPro" id="IPR023198">
    <property type="entry name" value="PGP-like_dom2"/>
</dbReference>
<dbReference type="InterPro" id="IPR006439">
    <property type="entry name" value="HAD-SF_hydro_IA"/>
</dbReference>
<sequence length="255" mass="27081">MATSAPARVLPSLLPDGSGGGDDAGIYACLFDMDGTLCDTDPLHHEVFSNLLLAHGKNGGVPIDDDFFHKHIAGRTNEDIFADLWPELSVPEREAMWEKKEEDFRALAATKLRRLPGLTELLAWIDARGIRKVAVTNAPRPNAELMLTSLGLDGYFEHVVIGTECTKAKPHPDPYLEGMRLVGAVDASRCVAFEDSPAGAAAAVAAGIPTVGVTTSQPSSALEGVGVSLCVKNFAEERLMLALESRGSREDGSGA</sequence>
<dbReference type="GO" id="GO:0003824">
    <property type="term" value="F:catalytic activity"/>
    <property type="evidence" value="ECO:0007669"/>
    <property type="project" value="UniProtKB-ARBA"/>
</dbReference>
<proteinExistence type="predicted"/>
<dbReference type="SUPFAM" id="SSF56784">
    <property type="entry name" value="HAD-like"/>
    <property type="match status" value="1"/>
</dbReference>
<dbReference type="GO" id="GO:0046872">
    <property type="term" value="F:metal ion binding"/>
    <property type="evidence" value="ECO:0007669"/>
    <property type="project" value="UniProtKB-KW"/>
</dbReference>
<dbReference type="SFLD" id="SFLDS00003">
    <property type="entry name" value="Haloacid_Dehalogenase"/>
    <property type="match status" value="1"/>
</dbReference>
<dbReference type="InterPro" id="IPR036412">
    <property type="entry name" value="HAD-like_sf"/>
</dbReference>
<dbReference type="OMA" id="YCICSNA"/>
<dbReference type="PANTHER" id="PTHR46193:SF18">
    <property type="entry name" value="HEXITOL PHOSPHATASE B"/>
    <property type="match status" value="1"/>
</dbReference>
<evidence type="ECO:0000256" key="2">
    <source>
        <dbReference type="ARBA" id="ARBA00022723"/>
    </source>
</evidence>
<dbReference type="CDD" id="cd07505">
    <property type="entry name" value="HAD_BPGM-like"/>
    <property type="match status" value="1"/>
</dbReference>
<dbReference type="SFLD" id="SFLDG01129">
    <property type="entry name" value="C1.5:_HAD__Beta-PGM__Phosphata"/>
    <property type="match status" value="1"/>
</dbReference>
<dbReference type="InParanoid" id="C1FHX1"/>
<evidence type="ECO:0000256" key="1">
    <source>
        <dbReference type="ARBA" id="ARBA00001946"/>
    </source>
</evidence>
<dbReference type="EMBL" id="CP001576">
    <property type="protein sequence ID" value="ACO69622.1"/>
    <property type="molecule type" value="Genomic_DNA"/>
</dbReference>
<dbReference type="RefSeq" id="XP_002508364.1">
    <property type="nucleotide sequence ID" value="XM_002508318.1"/>
</dbReference>
<dbReference type="GeneID" id="8246642"/>
<dbReference type="PANTHER" id="PTHR46193">
    <property type="entry name" value="6-PHOSPHOGLUCONATE PHOSPHATASE"/>
    <property type="match status" value="1"/>
</dbReference>
<dbReference type="InterPro" id="IPR023214">
    <property type="entry name" value="HAD_sf"/>
</dbReference>
<dbReference type="AlphaFoldDB" id="C1FHX1"/>
<name>C1FHX1_MICCC</name>
<dbReference type="Proteomes" id="UP000002009">
    <property type="component" value="Chromosome 10"/>
</dbReference>
<keyword evidence="6" id="KW-1185">Reference proteome</keyword>
<dbReference type="SFLD" id="SFLDG01135">
    <property type="entry name" value="C1.5.6:_HAD__Beta-PGM__Phospha"/>
    <property type="match status" value="1"/>
</dbReference>
<dbReference type="Gene3D" id="3.40.50.1000">
    <property type="entry name" value="HAD superfamily/HAD-like"/>
    <property type="match status" value="1"/>
</dbReference>
<dbReference type="OrthoDB" id="40579at2759"/>
<keyword evidence="3" id="KW-0460">Magnesium</keyword>
<protein>
    <submittedName>
        <fullName evidence="5">Uncharacterized protein</fullName>
    </submittedName>
</protein>
<comment type="cofactor">
    <cofactor evidence="1">
        <name>Mg(2+)</name>
        <dbReference type="ChEBI" id="CHEBI:18420"/>
    </cofactor>
</comment>